<dbReference type="Proteomes" id="UP000321046">
    <property type="component" value="Unassembled WGS sequence"/>
</dbReference>
<dbReference type="OrthoDB" id="5508441at2"/>
<accession>A0A5C6X1N0</accession>
<dbReference type="RefSeq" id="WP_146977255.1">
    <property type="nucleotide sequence ID" value="NZ_VOSL01000145.1"/>
</dbReference>
<comment type="caution">
    <text evidence="2">The sequence shown here is derived from an EMBL/GenBank/DDBJ whole genome shotgun (WGS) entry which is preliminary data.</text>
</comment>
<protein>
    <submittedName>
        <fullName evidence="2">Uncharacterized protein</fullName>
    </submittedName>
</protein>
<dbReference type="EMBL" id="VOSL01000145">
    <property type="protein sequence ID" value="TXD31777.1"/>
    <property type="molecule type" value="Genomic_DNA"/>
</dbReference>
<evidence type="ECO:0000313" key="3">
    <source>
        <dbReference type="Proteomes" id="UP000321046"/>
    </source>
</evidence>
<name>A0A5C6X1N0_9DELT</name>
<sequence>MPRGCSTIGALLGTPLFGLVTLAMIALGLLVPDQRLAATVSALIFGALTIVCAILALRNMRASRQNAAIDELSQEENRILRFAQHKQGRLTVEEAALGCHLSVEQARQLLDRLVVRGSADTWVSDAGALVYVFHGLSNDQDKLTAEDPFLQLEP</sequence>
<dbReference type="AlphaFoldDB" id="A0A5C6X1N0"/>
<feature type="transmembrane region" description="Helical" evidence="1">
    <location>
        <begin position="36"/>
        <end position="57"/>
    </location>
</feature>
<evidence type="ECO:0000313" key="2">
    <source>
        <dbReference type="EMBL" id="TXD31777.1"/>
    </source>
</evidence>
<keyword evidence="1" id="KW-0472">Membrane</keyword>
<proteinExistence type="predicted"/>
<keyword evidence="1" id="KW-1133">Transmembrane helix</keyword>
<feature type="transmembrane region" description="Helical" evidence="1">
    <location>
        <begin position="7"/>
        <end position="30"/>
    </location>
</feature>
<gene>
    <name evidence="2" type="ORF">FRC96_20095</name>
</gene>
<organism evidence="2 3">
    <name type="scientific">Lujinxingia vulgaris</name>
    <dbReference type="NCBI Taxonomy" id="2600176"/>
    <lineage>
        <taxon>Bacteria</taxon>
        <taxon>Deltaproteobacteria</taxon>
        <taxon>Bradymonadales</taxon>
        <taxon>Lujinxingiaceae</taxon>
        <taxon>Lujinxingia</taxon>
    </lineage>
</organism>
<reference evidence="2 3" key="1">
    <citation type="submission" date="2019-08" db="EMBL/GenBank/DDBJ databases">
        <title>Bradymonadales sp. TMQ2.</title>
        <authorList>
            <person name="Liang Q."/>
        </authorList>
    </citation>
    <scope>NUCLEOTIDE SEQUENCE [LARGE SCALE GENOMIC DNA]</scope>
    <source>
        <strain evidence="2 3">TMQ2</strain>
    </source>
</reference>
<evidence type="ECO:0000256" key="1">
    <source>
        <dbReference type="SAM" id="Phobius"/>
    </source>
</evidence>
<keyword evidence="1" id="KW-0812">Transmembrane</keyword>